<dbReference type="Gene3D" id="3.80.10.10">
    <property type="entry name" value="Ribonuclease Inhibitor"/>
    <property type="match status" value="2"/>
</dbReference>
<dbReference type="OrthoDB" id="120976at2759"/>
<accession>A0A8H4ESY2</accession>
<dbReference type="PANTHER" id="PTHR24111:SF0">
    <property type="entry name" value="LEUCINE-RICH REPEAT-CONTAINING PROTEIN"/>
    <property type="match status" value="1"/>
</dbReference>
<dbReference type="InterPro" id="IPR052201">
    <property type="entry name" value="LRR-containing_regulator"/>
</dbReference>
<dbReference type="SUPFAM" id="SSF52047">
    <property type="entry name" value="RNI-like"/>
    <property type="match status" value="1"/>
</dbReference>
<evidence type="ECO:0000313" key="2">
    <source>
        <dbReference type="EMBL" id="KAF0547679.1"/>
    </source>
</evidence>
<gene>
    <name evidence="2" type="ORF">F8M41_000456</name>
</gene>
<organism evidence="2 3">
    <name type="scientific">Gigaspora margarita</name>
    <dbReference type="NCBI Taxonomy" id="4874"/>
    <lineage>
        <taxon>Eukaryota</taxon>
        <taxon>Fungi</taxon>
        <taxon>Fungi incertae sedis</taxon>
        <taxon>Mucoromycota</taxon>
        <taxon>Glomeromycotina</taxon>
        <taxon>Glomeromycetes</taxon>
        <taxon>Diversisporales</taxon>
        <taxon>Gigasporaceae</taxon>
        <taxon>Gigaspora</taxon>
    </lineage>
</organism>
<dbReference type="Pfam" id="PF13516">
    <property type="entry name" value="LRR_6"/>
    <property type="match status" value="3"/>
</dbReference>
<dbReference type="SMART" id="SM00368">
    <property type="entry name" value="LRR_RI"/>
    <property type="match status" value="4"/>
</dbReference>
<name>A0A8H4ESY2_GIGMA</name>
<keyword evidence="3" id="KW-1185">Reference proteome</keyword>
<sequence>MALCKNKTLSDLNFYGNHLGEEGGKELAEALNQNTTLISLDLGDNGIWAEGGNALADALCNNSGLKSLDLADNFCRESIETLAESLCENSTLTSLDISGNIIYKDEGKALAWALRINKSLTSLVIDICQLDWKDIIKAIAKALHKNVTLTSLTIHYTYEPYIRIEEDFEYYSSEYAEFDESERLDTYKEIEDLLKEIRKKIRKDIEIRLL</sequence>
<dbReference type="EMBL" id="WTPW01000104">
    <property type="protein sequence ID" value="KAF0547679.1"/>
    <property type="molecule type" value="Genomic_DNA"/>
</dbReference>
<reference evidence="2 3" key="1">
    <citation type="journal article" date="2019" name="Environ. Microbiol.">
        <title>At the nexus of three kingdoms: the genome of the mycorrhizal fungus Gigaspora margarita provides insights into plant, endobacterial and fungal interactions.</title>
        <authorList>
            <person name="Venice F."/>
            <person name="Ghignone S."/>
            <person name="Salvioli di Fossalunga A."/>
            <person name="Amselem J."/>
            <person name="Novero M."/>
            <person name="Xianan X."/>
            <person name="Sedzielewska Toro K."/>
            <person name="Morin E."/>
            <person name="Lipzen A."/>
            <person name="Grigoriev I.V."/>
            <person name="Henrissat B."/>
            <person name="Martin F.M."/>
            <person name="Bonfante P."/>
        </authorList>
    </citation>
    <scope>NUCLEOTIDE SEQUENCE [LARGE SCALE GENOMIC DNA]</scope>
    <source>
        <strain evidence="2 3">BEG34</strain>
    </source>
</reference>
<evidence type="ECO:0000256" key="1">
    <source>
        <dbReference type="ARBA" id="ARBA00022737"/>
    </source>
</evidence>
<comment type="caution">
    <text evidence="2">The sequence shown here is derived from an EMBL/GenBank/DDBJ whole genome shotgun (WGS) entry which is preliminary data.</text>
</comment>
<dbReference type="InterPro" id="IPR032675">
    <property type="entry name" value="LRR_dom_sf"/>
</dbReference>
<dbReference type="AlphaFoldDB" id="A0A8H4ESY2"/>
<dbReference type="Proteomes" id="UP000439903">
    <property type="component" value="Unassembled WGS sequence"/>
</dbReference>
<protein>
    <submittedName>
        <fullName evidence="2">Protein NLRC3 isoform X1</fullName>
    </submittedName>
</protein>
<keyword evidence="1" id="KW-0677">Repeat</keyword>
<dbReference type="InterPro" id="IPR001611">
    <property type="entry name" value="Leu-rich_rpt"/>
</dbReference>
<proteinExistence type="predicted"/>
<dbReference type="PANTHER" id="PTHR24111">
    <property type="entry name" value="LEUCINE-RICH REPEAT-CONTAINING PROTEIN 34"/>
    <property type="match status" value="1"/>
</dbReference>
<evidence type="ECO:0000313" key="3">
    <source>
        <dbReference type="Proteomes" id="UP000439903"/>
    </source>
</evidence>